<protein>
    <submittedName>
        <fullName evidence="4">Tail fiber domain-containing protein</fullName>
    </submittedName>
</protein>
<dbReference type="InterPro" id="IPR030392">
    <property type="entry name" value="S74_ICA"/>
</dbReference>
<dbReference type="PROSITE" id="PS51688">
    <property type="entry name" value="ICA"/>
    <property type="match status" value="1"/>
</dbReference>
<gene>
    <name evidence="4" type="ORF">ACFS5M_08975</name>
</gene>
<evidence type="ECO:0000259" key="3">
    <source>
        <dbReference type="PROSITE" id="PS51688"/>
    </source>
</evidence>
<organism evidence="4 5">
    <name type="scientific">Lacinutrix iliipiscaria</name>
    <dbReference type="NCBI Taxonomy" id="1230532"/>
    <lineage>
        <taxon>Bacteria</taxon>
        <taxon>Pseudomonadati</taxon>
        <taxon>Bacteroidota</taxon>
        <taxon>Flavobacteriia</taxon>
        <taxon>Flavobacteriales</taxon>
        <taxon>Flavobacteriaceae</taxon>
        <taxon>Lacinutrix</taxon>
    </lineage>
</organism>
<evidence type="ECO:0000256" key="2">
    <source>
        <dbReference type="SAM" id="SignalP"/>
    </source>
</evidence>
<dbReference type="InterPro" id="IPR008640">
    <property type="entry name" value="Adhesin_Head_dom"/>
</dbReference>
<feature type="chain" id="PRO_5045576714" evidence="2">
    <location>
        <begin position="19"/>
        <end position="779"/>
    </location>
</feature>
<dbReference type="RefSeq" id="WP_183488014.1">
    <property type="nucleotide sequence ID" value="NZ_JBHUOV010000002.1"/>
</dbReference>
<keyword evidence="5" id="KW-1185">Reference proteome</keyword>
<proteinExistence type="predicted"/>
<evidence type="ECO:0000313" key="4">
    <source>
        <dbReference type="EMBL" id="MFD2823801.1"/>
    </source>
</evidence>
<dbReference type="Gene3D" id="1.10.10.10">
    <property type="entry name" value="Winged helix-like DNA-binding domain superfamily/Winged helix DNA-binding domain"/>
    <property type="match status" value="1"/>
</dbReference>
<feature type="coiled-coil region" evidence="1">
    <location>
        <begin position="735"/>
        <end position="776"/>
    </location>
</feature>
<feature type="domain" description="Peptidase S74" evidence="3">
    <location>
        <begin position="656"/>
        <end position="749"/>
    </location>
</feature>
<dbReference type="Pfam" id="PF13884">
    <property type="entry name" value="Peptidase_S74"/>
    <property type="match status" value="1"/>
</dbReference>
<dbReference type="InterPro" id="IPR011049">
    <property type="entry name" value="Serralysin-like_metalloprot_C"/>
</dbReference>
<dbReference type="InterPro" id="IPR036388">
    <property type="entry name" value="WH-like_DNA-bd_sf"/>
</dbReference>
<dbReference type="Pfam" id="PF05658">
    <property type="entry name" value="YadA_head"/>
    <property type="match status" value="8"/>
</dbReference>
<evidence type="ECO:0000256" key="1">
    <source>
        <dbReference type="SAM" id="Coils"/>
    </source>
</evidence>
<dbReference type="Proteomes" id="UP001597533">
    <property type="component" value="Unassembled WGS sequence"/>
</dbReference>
<reference evidence="5" key="1">
    <citation type="journal article" date="2019" name="Int. J. Syst. Evol. Microbiol.">
        <title>The Global Catalogue of Microorganisms (GCM) 10K type strain sequencing project: providing services to taxonomists for standard genome sequencing and annotation.</title>
        <authorList>
            <consortium name="The Broad Institute Genomics Platform"/>
            <consortium name="The Broad Institute Genome Sequencing Center for Infectious Disease"/>
            <person name="Wu L."/>
            <person name="Ma J."/>
        </authorList>
    </citation>
    <scope>NUCLEOTIDE SEQUENCE [LARGE SCALE GENOMIC DNA]</scope>
    <source>
        <strain evidence="5">KCTC 32141</strain>
    </source>
</reference>
<name>A0ABW5WNG4_9FLAO</name>
<keyword evidence="1" id="KW-0175">Coiled coil</keyword>
<keyword evidence="2" id="KW-0732">Signal</keyword>
<dbReference type="EMBL" id="JBHUOV010000002">
    <property type="protein sequence ID" value="MFD2823801.1"/>
    <property type="molecule type" value="Genomic_DNA"/>
</dbReference>
<evidence type="ECO:0000313" key="5">
    <source>
        <dbReference type="Proteomes" id="UP001597533"/>
    </source>
</evidence>
<comment type="caution">
    <text evidence="4">The sequence shown here is derived from an EMBL/GenBank/DDBJ whole genome shotgun (WGS) entry which is preliminary data.</text>
</comment>
<dbReference type="Gene3D" id="2.150.10.10">
    <property type="entry name" value="Serralysin-like metalloprotease, C-terminal"/>
    <property type="match status" value="4"/>
</dbReference>
<dbReference type="SUPFAM" id="SSF101967">
    <property type="entry name" value="Adhesin YadA, collagen-binding domain"/>
    <property type="match status" value="2"/>
</dbReference>
<dbReference type="CDD" id="cd12820">
    <property type="entry name" value="LbR_YadA-like"/>
    <property type="match status" value="2"/>
</dbReference>
<feature type="signal peptide" evidence="2">
    <location>
        <begin position="1"/>
        <end position="18"/>
    </location>
</feature>
<sequence>MKKVIFLLAFCITITTFAQQGINYKAIVKDNIGNVVANDLIQVQFSILQGVAQINVYQETHTLTTDANGLIIVNIGEGTTSDVFADINWGTDDHFLNVQIDTGAGLTDIGTTQFMAVPYALQAEKAANVSGLEALNEGNGVGWRLIGKDPIYYGDIGENAVDLSNSDSTNPSVEFGGTGIESFAVGSNTSATGNGSVAMGNHTEASGEISTAMGGTTEAQGDFSTAMGKFTLASEFSTTAMGESTWAEGMNSTAMGYLSHAKGQFSTAIGNNTKAESYISTAIGRFNIGGGNSTGWITSDPLFEIGNGTSGGNRSNALTVLKNGTITAPSFDLNEITDDKALITKEYAEANFDDSSGLEALNEGNGTGYRIAGRNPSYYGSIGESAVDLSLNESNSTIRGATGQYATALGRITTASGKDALATGYFTTASGEYSTTLGTFTIASGESATAIGTQSTASGEGSTSIGGGTIASGNFSVAMGFGSKAEGQDSFSMGFITEASGNESTAIGYQLKAEALISTAIGRYNVGGGNATSWVSTDPLFEIGNGTSNANRANALTILKNGKIGVAKSSGINAKLDIDHASSQTSPQINIRETSGTFARLNFSNTNSSDYWAIAGSLDGNTITDRINFYHSDVGDIFTIEGDGDIKVNGSVVHSSDRRLKNDIETIPYGLDAVLQLQPKAYHWKAKPDQENKSLGLIAQEVQTVIKGIVHTADDENKTLSVSYTELIPVLIKAIQEQQEIIDSQQKLLDSEKQKNIEQENQFQTLLKRVERLENDTSQ</sequence>
<accession>A0ABW5WNG4</accession>